<proteinExistence type="predicted"/>
<feature type="transmembrane region" description="Helical" evidence="2">
    <location>
        <begin position="80"/>
        <end position="100"/>
    </location>
</feature>
<keyword evidence="2" id="KW-0812">Transmembrane</keyword>
<sequence length="209" mass="20914">METISDVKNAIQSLKKMRTSATRAAARGLAWQHLLLPPALPSIRSLLSFLLDLDVVAPSLSLSAKSPPSSLSRTTTESTLALSGTAAALASFLSPSVAIIEAVVREFSKWVKVGEQGEGEGEGGESSGSADDDDNGSPGSKAPGNGVAGAVSDTGTGDGDGGLGTAAIAIIAVLATLVVVGGAFAVYRAQSGTAGGATHESFRDIDFGE</sequence>
<name>A0A7S1Y771_9EUKA</name>
<dbReference type="EMBL" id="HBGL01000534">
    <property type="protein sequence ID" value="CAD9285907.1"/>
    <property type="molecule type" value="Transcribed_RNA"/>
</dbReference>
<evidence type="ECO:0000313" key="3">
    <source>
        <dbReference type="EMBL" id="CAD9285907.1"/>
    </source>
</evidence>
<organism evidence="3">
    <name type="scientific">Sexangularia sp. CB-2014</name>
    <dbReference type="NCBI Taxonomy" id="1486929"/>
    <lineage>
        <taxon>Eukaryota</taxon>
        <taxon>Amoebozoa</taxon>
        <taxon>Tubulinea</taxon>
        <taxon>Elardia</taxon>
        <taxon>Arcellinida</taxon>
        <taxon>Arcellinida incertae sedis</taxon>
        <taxon>Sexangularia</taxon>
    </lineage>
</organism>
<protein>
    <submittedName>
        <fullName evidence="3">Uncharacterized protein</fullName>
    </submittedName>
</protein>
<reference evidence="3" key="1">
    <citation type="submission" date="2021-01" db="EMBL/GenBank/DDBJ databases">
        <authorList>
            <person name="Corre E."/>
            <person name="Pelletier E."/>
            <person name="Niang G."/>
            <person name="Scheremetjew M."/>
            <person name="Finn R."/>
            <person name="Kale V."/>
            <person name="Holt S."/>
            <person name="Cochrane G."/>
            <person name="Meng A."/>
            <person name="Brown T."/>
            <person name="Cohen L."/>
        </authorList>
    </citation>
    <scope>NUCLEOTIDE SEQUENCE</scope>
    <source>
        <strain evidence="3">ATCC 50979</strain>
    </source>
</reference>
<evidence type="ECO:0000256" key="2">
    <source>
        <dbReference type="SAM" id="Phobius"/>
    </source>
</evidence>
<keyword evidence="2" id="KW-1133">Transmembrane helix</keyword>
<accession>A0A7S1Y771</accession>
<dbReference type="AlphaFoldDB" id="A0A7S1Y771"/>
<keyword evidence="2" id="KW-0472">Membrane</keyword>
<feature type="region of interest" description="Disordered" evidence="1">
    <location>
        <begin position="115"/>
        <end position="153"/>
    </location>
</feature>
<gene>
    <name evidence="3" type="ORF">SSP0437_LOCUS414</name>
</gene>
<feature type="transmembrane region" description="Helical" evidence="2">
    <location>
        <begin position="166"/>
        <end position="187"/>
    </location>
</feature>
<evidence type="ECO:0000256" key="1">
    <source>
        <dbReference type="SAM" id="MobiDB-lite"/>
    </source>
</evidence>